<sequence>MSLLSRRWRHLWKHLQVFKFYDYYFKNSEEFKRFEFFVNSVLALRRSRDILTFDLSIDRAYQNYDAIQGECVEKWILDATGPHLEELYLSIDIGCEIASLLLSLSIA</sequence>
<reference evidence="1 2" key="1">
    <citation type="journal article" date="2018" name="Front. Plant Sci.">
        <title>Red Clover (Trifolium pratense) and Zigzag Clover (T. medium) - A Picture of Genomic Similarities and Differences.</title>
        <authorList>
            <person name="Dluhosova J."/>
            <person name="Istvanek J."/>
            <person name="Nedelnik J."/>
            <person name="Repkova J."/>
        </authorList>
    </citation>
    <scope>NUCLEOTIDE SEQUENCE [LARGE SCALE GENOMIC DNA]</scope>
    <source>
        <strain evidence="2">cv. 10/8</strain>
        <tissue evidence="1">Leaf</tissue>
    </source>
</reference>
<dbReference type="InterPro" id="IPR055294">
    <property type="entry name" value="FBL60-like"/>
</dbReference>
<organism evidence="1 2">
    <name type="scientific">Trifolium medium</name>
    <dbReference type="NCBI Taxonomy" id="97028"/>
    <lineage>
        <taxon>Eukaryota</taxon>
        <taxon>Viridiplantae</taxon>
        <taxon>Streptophyta</taxon>
        <taxon>Embryophyta</taxon>
        <taxon>Tracheophyta</taxon>
        <taxon>Spermatophyta</taxon>
        <taxon>Magnoliopsida</taxon>
        <taxon>eudicotyledons</taxon>
        <taxon>Gunneridae</taxon>
        <taxon>Pentapetalae</taxon>
        <taxon>rosids</taxon>
        <taxon>fabids</taxon>
        <taxon>Fabales</taxon>
        <taxon>Fabaceae</taxon>
        <taxon>Papilionoideae</taxon>
        <taxon>50 kb inversion clade</taxon>
        <taxon>NPAAA clade</taxon>
        <taxon>Hologalegina</taxon>
        <taxon>IRL clade</taxon>
        <taxon>Trifolieae</taxon>
        <taxon>Trifolium</taxon>
    </lineage>
</organism>
<accession>A0A392MH83</accession>
<dbReference type="Proteomes" id="UP000265520">
    <property type="component" value="Unassembled WGS sequence"/>
</dbReference>
<name>A0A392MH83_9FABA</name>
<protein>
    <submittedName>
        <fullName evidence="1">F-box/RNI/FBD-like domain protein</fullName>
    </submittedName>
</protein>
<dbReference type="AlphaFoldDB" id="A0A392MH83"/>
<dbReference type="PANTHER" id="PTHR31293:SF12">
    <property type="entry name" value="RNI-LIKE SUPERFAMILY PROTEIN"/>
    <property type="match status" value="1"/>
</dbReference>
<dbReference type="EMBL" id="LXQA010010510">
    <property type="protein sequence ID" value="MCH86553.1"/>
    <property type="molecule type" value="Genomic_DNA"/>
</dbReference>
<proteinExistence type="predicted"/>
<gene>
    <name evidence="1" type="ORF">A2U01_0007411</name>
</gene>
<evidence type="ECO:0000313" key="1">
    <source>
        <dbReference type="EMBL" id="MCH86553.1"/>
    </source>
</evidence>
<evidence type="ECO:0000313" key="2">
    <source>
        <dbReference type="Proteomes" id="UP000265520"/>
    </source>
</evidence>
<keyword evidence="2" id="KW-1185">Reference proteome</keyword>
<dbReference type="PANTHER" id="PTHR31293">
    <property type="entry name" value="RNI-LIKE SUPERFAMILY PROTEIN"/>
    <property type="match status" value="1"/>
</dbReference>
<comment type="caution">
    <text evidence="1">The sequence shown here is derived from an EMBL/GenBank/DDBJ whole genome shotgun (WGS) entry which is preliminary data.</text>
</comment>